<name>A0A1G9DU46_9RHOB</name>
<dbReference type="SUPFAM" id="SSF53795">
    <property type="entry name" value="PEP carboxykinase-like"/>
    <property type="match status" value="1"/>
</dbReference>
<protein>
    <submittedName>
        <fullName evidence="1">HPr Serine kinase C-terminal domain-containing protein</fullName>
    </submittedName>
</protein>
<evidence type="ECO:0000313" key="1">
    <source>
        <dbReference type="EMBL" id="SDK67393.1"/>
    </source>
</evidence>
<evidence type="ECO:0000313" key="2">
    <source>
        <dbReference type="Proteomes" id="UP000199382"/>
    </source>
</evidence>
<dbReference type="InterPro" id="IPR027417">
    <property type="entry name" value="P-loop_NTPase"/>
</dbReference>
<proteinExistence type="predicted"/>
<dbReference type="Gene3D" id="3.40.50.300">
    <property type="entry name" value="P-loop containing nucleotide triphosphate hydrolases"/>
    <property type="match status" value="1"/>
</dbReference>
<gene>
    <name evidence="1" type="ORF">SAMN04488026_104917</name>
</gene>
<keyword evidence="1" id="KW-0418">Kinase</keyword>
<dbReference type="SUPFAM" id="SSF52540">
    <property type="entry name" value="P-loop containing nucleoside triphosphate hydrolases"/>
    <property type="match status" value="1"/>
</dbReference>
<dbReference type="Proteomes" id="UP000199382">
    <property type="component" value="Unassembled WGS sequence"/>
</dbReference>
<keyword evidence="1" id="KW-0808">Transferase</keyword>
<organism evidence="1 2">
    <name type="scientific">Aliiruegeria lutimaris</name>
    <dbReference type="NCBI Taxonomy" id="571298"/>
    <lineage>
        <taxon>Bacteria</taxon>
        <taxon>Pseudomonadati</taxon>
        <taxon>Pseudomonadota</taxon>
        <taxon>Alphaproteobacteria</taxon>
        <taxon>Rhodobacterales</taxon>
        <taxon>Roseobacteraceae</taxon>
        <taxon>Aliiruegeria</taxon>
    </lineage>
</organism>
<dbReference type="STRING" id="571298.SAMN04488026_104917"/>
<accession>A0A1G9DU46</accession>
<dbReference type="AlphaFoldDB" id="A0A1G9DU46"/>
<dbReference type="GO" id="GO:0016301">
    <property type="term" value="F:kinase activity"/>
    <property type="evidence" value="ECO:0007669"/>
    <property type="project" value="UniProtKB-KW"/>
</dbReference>
<keyword evidence="2" id="KW-1185">Reference proteome</keyword>
<dbReference type="EMBL" id="FNEK01000049">
    <property type="protein sequence ID" value="SDK67393.1"/>
    <property type="molecule type" value="Genomic_DNA"/>
</dbReference>
<sequence length="326" mass="35913">MHSLLAPKVNETRPLLAAQDVNLKVKTYRSAGLVIESEFDLPGLVEDTEGAGVPQLRFVHAKCAPTALVDPTSTGPYWQSDGTHFHFTEPDVAVFDISAEGTVSVWPKSENPDEIAAYLVGSVLGIALHMRKIVTLHASAVEIAGGAVLLCGPSGSGKSTMAASLHRRGFTLLCDDLCAIEVSDDGAIAHSDGRKLKLWEDTIKALGLQDAKGRAVHRRYDKFFVDGGVLPRDRFPIRAIFELTTEDAKGDPRSMPLPLAEAAICIRRNAYRPFLVQHLKDEELYFEAATALLRQSEIYRVVRKHHFDELDRVVDLVLRHVQCLDK</sequence>
<reference evidence="1 2" key="1">
    <citation type="submission" date="2016-10" db="EMBL/GenBank/DDBJ databases">
        <authorList>
            <person name="de Groot N.N."/>
        </authorList>
    </citation>
    <scope>NUCLEOTIDE SEQUENCE [LARGE SCALE GENOMIC DNA]</scope>
    <source>
        <strain evidence="1 2">DSM 25294</strain>
    </source>
</reference>